<dbReference type="EMBL" id="DMZY01000147">
    <property type="protein sequence ID" value="HAV92523.1"/>
    <property type="molecule type" value="Genomic_DNA"/>
</dbReference>
<accession>A0A350HAF7</accession>
<evidence type="ECO:0000313" key="1">
    <source>
        <dbReference type="EMBL" id="HAV92523.1"/>
    </source>
</evidence>
<gene>
    <name evidence="1" type="ORF">DCW38_05005</name>
</gene>
<dbReference type="Proteomes" id="UP000264062">
    <property type="component" value="Unassembled WGS sequence"/>
</dbReference>
<evidence type="ECO:0008006" key="3">
    <source>
        <dbReference type="Google" id="ProtNLM"/>
    </source>
</evidence>
<evidence type="ECO:0000313" key="2">
    <source>
        <dbReference type="Proteomes" id="UP000264062"/>
    </source>
</evidence>
<comment type="caution">
    <text evidence="1">The sequence shown here is derived from an EMBL/GenBank/DDBJ whole genome shotgun (WGS) entry which is preliminary data.</text>
</comment>
<sequence length="181" mass="20943">MEKQDKINLGTYIAFSYVAIGDTLNAQKQFENILTLNADYSLNEEFVSPKITHIFLKAKERISFLIKESPQYYVINPSISVSRFPRQNLIFKSAFVPGWGQFDREEKTKGIVMGSVFASSLIGAITTYIGTINAKDRYYNATVEEDALKYYDEYNLWSKINRFAFDVTLSVYLFNLFDIIW</sequence>
<protein>
    <recommendedName>
        <fullName evidence="3">DUF5683 domain-containing protein</fullName>
    </recommendedName>
</protein>
<name>A0A350HAF7_UNCW3</name>
<proteinExistence type="predicted"/>
<reference evidence="1 2" key="1">
    <citation type="journal article" date="2018" name="Nat. Biotechnol.">
        <title>A standardized bacterial taxonomy based on genome phylogeny substantially revises the tree of life.</title>
        <authorList>
            <person name="Parks D.H."/>
            <person name="Chuvochina M."/>
            <person name="Waite D.W."/>
            <person name="Rinke C."/>
            <person name="Skarshewski A."/>
            <person name="Chaumeil P.A."/>
            <person name="Hugenholtz P."/>
        </authorList>
    </citation>
    <scope>NUCLEOTIDE SEQUENCE [LARGE SCALE GENOMIC DNA]</scope>
    <source>
        <strain evidence="1">UBA9956</strain>
    </source>
</reference>
<dbReference type="AlphaFoldDB" id="A0A350HAF7"/>
<organism evidence="1 2">
    <name type="scientific">candidate division WOR-3 bacterium</name>
    <dbReference type="NCBI Taxonomy" id="2052148"/>
    <lineage>
        <taxon>Bacteria</taxon>
        <taxon>Bacteria division WOR-3</taxon>
    </lineage>
</organism>